<feature type="domain" description="Leucine-rich repeat-containing N-terminal plant-type" evidence="9">
    <location>
        <begin position="32"/>
        <end position="68"/>
    </location>
</feature>
<dbReference type="Gene3D" id="3.80.10.10">
    <property type="entry name" value="Ribonuclease Inhibitor"/>
    <property type="match status" value="2"/>
</dbReference>
<evidence type="ECO:0000313" key="11">
    <source>
        <dbReference type="Proteomes" id="UP000797356"/>
    </source>
</evidence>
<dbReference type="FunFam" id="3.80.10.10:FF:000400">
    <property type="entry name" value="Nuclear pore complex protein NUP107"/>
    <property type="match status" value="1"/>
</dbReference>
<dbReference type="OrthoDB" id="602571at2759"/>
<dbReference type="InterPro" id="IPR051848">
    <property type="entry name" value="PGIP"/>
</dbReference>
<comment type="similarity">
    <text evidence="7">Belongs to the polygalacturonase-inhibiting protein family.</text>
</comment>
<evidence type="ECO:0000256" key="1">
    <source>
        <dbReference type="ARBA" id="ARBA00004196"/>
    </source>
</evidence>
<comment type="caution">
    <text evidence="10">The sequence shown here is derived from an EMBL/GenBank/DDBJ whole genome shotgun (WGS) entry which is preliminary data.</text>
</comment>
<keyword evidence="3" id="KW-0433">Leucine-rich repeat</keyword>
<sequence length="442" mass="48164">MAVPTLPTFLALLFLLLSTTLSPVSSAGCDEGDMKALLNIKESLGKPADLSSWLPNTDCCNWSSIGCSESGRVYIFYLYALNVSSQIPSAIDPDKIFKLKSKVLERGMAVPTLPTFLALLFLLLSTTLSPVSSAGCDEGDMKALLNIKESLGKPADLSSWLPNTDCCNWSSIGCSESGRVYIFYLYALNVSSQIPSAIGELSALESLTLDTMPGLTGRIPRSFAKLSRLFLLQISDTSISGPVPAFLSSTNLSALTLSNNKLSGPIPPALSSLSYLRYLDLSGNSLTGTIPPGLLHGEYRFFILSHNKLTGEIPQSYGDGDVDTIDLGHNQLTGDPSFLFSLVKPMITKIDLSWNELEFDMTHVMFPYHLTYLDLSHNRIRGRVSKLFMDLNQLTYLNLTYNRLCGEIPTGRAMARHGAECYLHNKCLCGAPLPPCRNATMS</sequence>
<evidence type="ECO:0000313" key="10">
    <source>
        <dbReference type="EMBL" id="KAG1327212.1"/>
    </source>
</evidence>
<comment type="subcellular location">
    <subcellularLocation>
        <location evidence="1">Cell envelope</location>
    </subcellularLocation>
    <subcellularLocation>
        <location evidence="2">Membrane</location>
    </subcellularLocation>
</comment>
<evidence type="ECO:0000256" key="7">
    <source>
        <dbReference type="ARBA" id="ARBA00038043"/>
    </source>
</evidence>
<evidence type="ECO:0000256" key="8">
    <source>
        <dbReference type="SAM" id="SignalP"/>
    </source>
</evidence>
<keyword evidence="4 8" id="KW-0732">Signal</keyword>
<dbReference type="PRINTS" id="PR00019">
    <property type="entry name" value="LEURICHRPT"/>
</dbReference>
<protein>
    <submittedName>
        <fullName evidence="10">Putative Polygalacturonase inhibitor 1</fullName>
    </submittedName>
</protein>
<evidence type="ECO:0000259" key="9">
    <source>
        <dbReference type="Pfam" id="PF08263"/>
    </source>
</evidence>
<evidence type="ECO:0000256" key="3">
    <source>
        <dbReference type="ARBA" id="ARBA00022614"/>
    </source>
</evidence>
<dbReference type="SUPFAM" id="SSF52058">
    <property type="entry name" value="L domain-like"/>
    <property type="match status" value="1"/>
</dbReference>
<keyword evidence="11" id="KW-1185">Reference proteome</keyword>
<dbReference type="GO" id="GO:0016020">
    <property type="term" value="C:membrane"/>
    <property type="evidence" value="ECO:0007669"/>
    <property type="project" value="UniProtKB-SubCell"/>
</dbReference>
<dbReference type="InterPro" id="IPR013210">
    <property type="entry name" value="LRR_N_plant-typ"/>
</dbReference>
<dbReference type="EMBL" id="CM017872">
    <property type="protein sequence ID" value="KAG1327212.1"/>
    <property type="molecule type" value="Genomic_DNA"/>
</dbReference>
<dbReference type="Proteomes" id="UP000797356">
    <property type="component" value="Chromosome 1"/>
</dbReference>
<dbReference type="PANTHER" id="PTHR48059:SF23">
    <property type="entry name" value="LEUCINE-RICH REPEAT-CONTAINING N-TERMINAL PLANT-TYPE DOMAIN-CONTAINING PROTEIN"/>
    <property type="match status" value="1"/>
</dbReference>
<feature type="signal peptide" evidence="8">
    <location>
        <begin position="1"/>
        <end position="26"/>
    </location>
</feature>
<dbReference type="InterPro" id="IPR001611">
    <property type="entry name" value="Leu-rich_rpt"/>
</dbReference>
<reference evidence="10" key="1">
    <citation type="journal article" date="2017" name="Gigascience">
        <title>The genome draft of coconut (Cocos nucifera).</title>
        <authorList>
            <person name="Xiao Y."/>
            <person name="Xu P."/>
            <person name="Fan H."/>
            <person name="Baudouin L."/>
            <person name="Xia W."/>
            <person name="Bocs S."/>
            <person name="Xu J."/>
            <person name="Li Q."/>
            <person name="Guo A."/>
            <person name="Zhou L."/>
            <person name="Li J."/>
            <person name="Wu Y."/>
            <person name="Ma Z."/>
            <person name="Armero A."/>
            <person name="Issali A.E."/>
            <person name="Liu N."/>
            <person name="Peng M."/>
            <person name="Yang Y."/>
        </authorList>
    </citation>
    <scope>NUCLEOTIDE SEQUENCE</scope>
    <source>
        <tissue evidence="10">Spear leaf of Hainan Tall coconut</tissue>
    </source>
</reference>
<dbReference type="Pfam" id="PF08263">
    <property type="entry name" value="LRRNT_2"/>
    <property type="match status" value="2"/>
</dbReference>
<evidence type="ECO:0000256" key="2">
    <source>
        <dbReference type="ARBA" id="ARBA00004370"/>
    </source>
</evidence>
<evidence type="ECO:0000256" key="4">
    <source>
        <dbReference type="ARBA" id="ARBA00022729"/>
    </source>
</evidence>
<dbReference type="Pfam" id="PF13855">
    <property type="entry name" value="LRR_8"/>
    <property type="match status" value="1"/>
</dbReference>
<reference evidence="10" key="2">
    <citation type="submission" date="2019-07" db="EMBL/GenBank/DDBJ databases">
        <authorList>
            <person name="Yang Y."/>
            <person name="Bocs S."/>
            <person name="Baudouin L."/>
        </authorList>
    </citation>
    <scope>NUCLEOTIDE SEQUENCE</scope>
    <source>
        <tissue evidence="10">Spear leaf of Hainan Tall coconut</tissue>
    </source>
</reference>
<dbReference type="AlphaFoldDB" id="A0A8K0HV35"/>
<accession>A0A8K0HV35</accession>
<evidence type="ECO:0000256" key="5">
    <source>
        <dbReference type="ARBA" id="ARBA00022737"/>
    </source>
</evidence>
<dbReference type="PANTHER" id="PTHR48059">
    <property type="entry name" value="POLYGALACTURONASE INHIBITOR 1"/>
    <property type="match status" value="1"/>
</dbReference>
<feature type="chain" id="PRO_5035463010" evidence="8">
    <location>
        <begin position="27"/>
        <end position="442"/>
    </location>
</feature>
<feature type="domain" description="Leucine-rich repeat-containing N-terminal plant-type" evidence="9">
    <location>
        <begin position="139"/>
        <end position="175"/>
    </location>
</feature>
<gene>
    <name evidence="10" type="ORF">COCNU_01G011460</name>
</gene>
<proteinExistence type="inferred from homology"/>
<evidence type="ECO:0000256" key="6">
    <source>
        <dbReference type="ARBA" id="ARBA00023136"/>
    </source>
</evidence>
<keyword evidence="6" id="KW-0472">Membrane</keyword>
<keyword evidence="5" id="KW-0677">Repeat</keyword>
<dbReference type="InterPro" id="IPR032675">
    <property type="entry name" value="LRR_dom_sf"/>
</dbReference>
<dbReference type="Pfam" id="PF00560">
    <property type="entry name" value="LRR_1"/>
    <property type="match status" value="2"/>
</dbReference>
<organism evidence="10 11">
    <name type="scientific">Cocos nucifera</name>
    <name type="common">Coconut palm</name>
    <dbReference type="NCBI Taxonomy" id="13894"/>
    <lineage>
        <taxon>Eukaryota</taxon>
        <taxon>Viridiplantae</taxon>
        <taxon>Streptophyta</taxon>
        <taxon>Embryophyta</taxon>
        <taxon>Tracheophyta</taxon>
        <taxon>Spermatophyta</taxon>
        <taxon>Magnoliopsida</taxon>
        <taxon>Liliopsida</taxon>
        <taxon>Arecaceae</taxon>
        <taxon>Arecoideae</taxon>
        <taxon>Cocoseae</taxon>
        <taxon>Attaleinae</taxon>
        <taxon>Cocos</taxon>
    </lineage>
</organism>
<name>A0A8K0HV35_COCNU</name>